<name>A0A149VHL7_9PROT</name>
<sequence length="274" mass="30983">MLAAPSLLALSGCSQGNARSNWQFFKGNPVIGGEYGTCFDPYVVLDNGKFRMWFSWRPQHSIAYCESHDGVNWSAPQVVLGLDPEQNGQTEVNRCTVIQRDGAYHMWFTGQTQTTSSIYYATSLDGLKWTRTQSAPVLWPSEPWEKTSVMCPDIIIDEQTGLWRMYYSAGEQYEPDGIGLATSADGKTWQKHPTPIFTSAPEHAWEKAKVTACNVHYVDGWYYMFYIGFADTNHAAICLARSRNGIDQWERHPGNPILQAPSGLLNFFEWDRDA</sequence>
<proteinExistence type="inferred from homology"/>
<evidence type="ECO:0000256" key="3">
    <source>
        <dbReference type="ARBA" id="ARBA00023295"/>
    </source>
</evidence>
<accession>A0A149VHL7</accession>
<reference evidence="5 6" key="1">
    <citation type="submission" date="2015-06" db="EMBL/GenBank/DDBJ databases">
        <title>Improved classification and identification of acetic acid bacteria using matrix-assisted laser desorption/ionization time-of-flight mass spectrometry; Gluconobacter nephelii and Gluconobacter uchimurae are later heterotypic synonyms of Gluconobacter japonicus and Gluconobacter oxydans, respectively.</title>
        <authorList>
            <person name="Li L."/>
            <person name="Cleenwerck I."/>
            <person name="De Vuyst L."/>
            <person name="Vandamme P."/>
        </authorList>
    </citation>
    <scope>NUCLEOTIDE SEQUENCE [LARGE SCALE GENOMIC DNA]</scope>
    <source>
        <strain evidence="5 6">LMG 1604</strain>
    </source>
</reference>
<dbReference type="InterPro" id="IPR006710">
    <property type="entry name" value="Glyco_hydro_43"/>
</dbReference>
<protein>
    <recommendedName>
        <fullName evidence="7">Glycosyl hydrolase family 32 N-terminal domain-containing protein</fullName>
    </recommendedName>
</protein>
<dbReference type="Gene3D" id="2.115.10.20">
    <property type="entry name" value="Glycosyl hydrolase domain, family 43"/>
    <property type="match status" value="2"/>
</dbReference>
<keyword evidence="3 4" id="KW-0326">Glycosidase</keyword>
<dbReference type="GO" id="GO:0004553">
    <property type="term" value="F:hydrolase activity, hydrolyzing O-glycosyl compounds"/>
    <property type="evidence" value="ECO:0007669"/>
    <property type="project" value="InterPro"/>
</dbReference>
<feature type="non-terminal residue" evidence="5">
    <location>
        <position position="274"/>
    </location>
</feature>
<dbReference type="InterPro" id="IPR023296">
    <property type="entry name" value="Glyco_hydro_beta-prop_sf"/>
</dbReference>
<evidence type="ECO:0000256" key="1">
    <source>
        <dbReference type="ARBA" id="ARBA00009865"/>
    </source>
</evidence>
<dbReference type="GO" id="GO:0005975">
    <property type="term" value="P:carbohydrate metabolic process"/>
    <property type="evidence" value="ECO:0007669"/>
    <property type="project" value="InterPro"/>
</dbReference>
<dbReference type="Pfam" id="PF04616">
    <property type="entry name" value="Glyco_hydro_43"/>
    <property type="match status" value="1"/>
</dbReference>
<dbReference type="PANTHER" id="PTHR35279">
    <property type="match status" value="1"/>
</dbReference>
<dbReference type="AlphaFoldDB" id="A0A149VHL7"/>
<evidence type="ECO:0008006" key="7">
    <source>
        <dbReference type="Google" id="ProtNLM"/>
    </source>
</evidence>
<dbReference type="PANTHER" id="PTHR35279:SF1">
    <property type="entry name" value="ARABINANASE_LEVANSUCRASE_INVERTASE"/>
    <property type="match status" value="1"/>
</dbReference>
<evidence type="ECO:0000313" key="5">
    <source>
        <dbReference type="EMBL" id="KXV79678.1"/>
    </source>
</evidence>
<organism evidence="5 6">
    <name type="scientific">Acetobacter malorum</name>
    <dbReference type="NCBI Taxonomy" id="178901"/>
    <lineage>
        <taxon>Bacteria</taxon>
        <taxon>Pseudomonadati</taxon>
        <taxon>Pseudomonadota</taxon>
        <taxon>Alphaproteobacteria</taxon>
        <taxon>Acetobacterales</taxon>
        <taxon>Acetobacteraceae</taxon>
        <taxon>Acetobacter</taxon>
    </lineage>
</organism>
<evidence type="ECO:0000256" key="4">
    <source>
        <dbReference type="RuleBase" id="RU361187"/>
    </source>
</evidence>
<dbReference type="PATRIC" id="fig|178901.15.peg.3005"/>
<evidence type="ECO:0000256" key="2">
    <source>
        <dbReference type="ARBA" id="ARBA00022801"/>
    </source>
</evidence>
<dbReference type="Proteomes" id="UP000075538">
    <property type="component" value="Unassembled WGS sequence"/>
</dbReference>
<gene>
    <name evidence="5" type="ORF">AD953_01400</name>
</gene>
<dbReference type="SUPFAM" id="SSF75005">
    <property type="entry name" value="Arabinanase/levansucrase/invertase"/>
    <property type="match status" value="1"/>
</dbReference>
<keyword evidence="2 4" id="KW-0378">Hydrolase</keyword>
<comment type="caution">
    <text evidence="5">The sequence shown here is derived from an EMBL/GenBank/DDBJ whole genome shotgun (WGS) entry which is preliminary data.</text>
</comment>
<evidence type="ECO:0000313" key="6">
    <source>
        <dbReference type="Proteomes" id="UP000075538"/>
    </source>
</evidence>
<comment type="similarity">
    <text evidence="1 4">Belongs to the glycosyl hydrolase 43 family.</text>
</comment>
<dbReference type="EMBL" id="LHZZ01000209">
    <property type="protein sequence ID" value="KXV79678.1"/>
    <property type="molecule type" value="Genomic_DNA"/>
</dbReference>